<organism evidence="2 3">
    <name type="scientific">Peredibacter starrii</name>
    <dbReference type="NCBI Taxonomy" id="28202"/>
    <lineage>
        <taxon>Bacteria</taxon>
        <taxon>Pseudomonadati</taxon>
        <taxon>Bdellovibrionota</taxon>
        <taxon>Bacteriovoracia</taxon>
        <taxon>Bacteriovoracales</taxon>
        <taxon>Bacteriovoracaceae</taxon>
        <taxon>Peredibacter</taxon>
    </lineage>
</organism>
<evidence type="ECO:0000313" key="3">
    <source>
        <dbReference type="Proteomes" id="UP001324634"/>
    </source>
</evidence>
<evidence type="ECO:0008006" key="4">
    <source>
        <dbReference type="Google" id="ProtNLM"/>
    </source>
</evidence>
<gene>
    <name evidence="2" type="ORF">SOO65_02050</name>
</gene>
<dbReference type="EMBL" id="CP139487">
    <property type="protein sequence ID" value="WPU65521.1"/>
    <property type="molecule type" value="Genomic_DNA"/>
</dbReference>
<protein>
    <recommendedName>
        <fullName evidence="4">Protein BatD</fullName>
    </recommendedName>
</protein>
<evidence type="ECO:0000256" key="1">
    <source>
        <dbReference type="SAM" id="Phobius"/>
    </source>
</evidence>
<proteinExistence type="predicted"/>
<accession>A0AAX4HR05</accession>
<feature type="transmembrane region" description="Helical" evidence="1">
    <location>
        <begin position="139"/>
        <end position="159"/>
    </location>
</feature>
<keyword evidence="3" id="KW-1185">Reference proteome</keyword>
<dbReference type="AlphaFoldDB" id="A0AAX4HR05"/>
<dbReference type="KEGG" id="psti:SOO65_02050"/>
<dbReference type="RefSeq" id="WP_321396151.1">
    <property type="nucleotide sequence ID" value="NZ_CP139487.1"/>
</dbReference>
<reference evidence="2 3" key="1">
    <citation type="submission" date="2023-11" db="EMBL/GenBank/DDBJ databases">
        <title>Peredibacter starrii A3.12.</title>
        <authorList>
            <person name="Mitchell R.J."/>
        </authorList>
    </citation>
    <scope>NUCLEOTIDE SEQUENCE [LARGE SCALE GENOMIC DNA]</scope>
    <source>
        <strain evidence="2 3">A3.12</strain>
    </source>
</reference>
<evidence type="ECO:0000313" key="2">
    <source>
        <dbReference type="EMBL" id="WPU65521.1"/>
    </source>
</evidence>
<keyword evidence="1" id="KW-0472">Membrane</keyword>
<dbReference type="Proteomes" id="UP001324634">
    <property type="component" value="Chromosome"/>
</dbReference>
<keyword evidence="1" id="KW-0812">Transmembrane</keyword>
<sequence length="252" mass="28820">MIKYIAFFILLIPCLAFGATALNLDFGKNEIKQGSIETAKILLKADAVQRVPLQKLKGQTLAETIYFYDVSPLMRKEGSDFFEAEAKVIFAKTPETNALGTKFGNEDLLVTWGNSQISPTEASKGFIFGKFEIPSRPKIILWLSIILGLGVLIFLVIWGRKKYQIKTARKKKMQDLKRELLGATNYQEVVEVWKKKHKFLDTFPQIEESFKGFETVLFKYQFKPRQNETEMAQVTEAYRDFVRKIEGGLNGI</sequence>
<name>A0AAX4HR05_9BACT</name>
<keyword evidence="1" id="KW-1133">Transmembrane helix</keyword>